<sequence>MARPFEMIKDINDQKELWKIVVKVHHKWTVISNNKEHFEMIFIDKEAGIEDPLEYPLALDSFLGLRMKFKVKWQLRWGNAYVISVFHDEPVIKQLLGNWEKEKIKQSVDKANTENDYEVVTIFSVSSHVSTKFLNATIYHI</sequence>
<dbReference type="EMBL" id="JAMSHJ010000001">
    <property type="protein sequence ID" value="KAI5441059.1"/>
    <property type="molecule type" value="Genomic_DNA"/>
</dbReference>
<organism evidence="1 2">
    <name type="scientific">Pisum sativum</name>
    <name type="common">Garden pea</name>
    <name type="synonym">Lathyrus oleraceus</name>
    <dbReference type="NCBI Taxonomy" id="3888"/>
    <lineage>
        <taxon>Eukaryota</taxon>
        <taxon>Viridiplantae</taxon>
        <taxon>Streptophyta</taxon>
        <taxon>Embryophyta</taxon>
        <taxon>Tracheophyta</taxon>
        <taxon>Spermatophyta</taxon>
        <taxon>Magnoliopsida</taxon>
        <taxon>eudicotyledons</taxon>
        <taxon>Gunneridae</taxon>
        <taxon>Pentapetalae</taxon>
        <taxon>rosids</taxon>
        <taxon>fabids</taxon>
        <taxon>Fabales</taxon>
        <taxon>Fabaceae</taxon>
        <taxon>Papilionoideae</taxon>
        <taxon>50 kb inversion clade</taxon>
        <taxon>NPAAA clade</taxon>
        <taxon>Hologalegina</taxon>
        <taxon>IRL clade</taxon>
        <taxon>Fabeae</taxon>
        <taxon>Lathyrus</taxon>
    </lineage>
</organism>
<keyword evidence="2" id="KW-1185">Reference proteome</keyword>
<evidence type="ECO:0000313" key="2">
    <source>
        <dbReference type="Proteomes" id="UP001058974"/>
    </source>
</evidence>
<dbReference type="Proteomes" id="UP001058974">
    <property type="component" value="Chromosome 1"/>
</dbReference>
<evidence type="ECO:0000313" key="1">
    <source>
        <dbReference type="EMBL" id="KAI5441059.1"/>
    </source>
</evidence>
<dbReference type="AlphaFoldDB" id="A0A9D4YL30"/>
<proteinExistence type="predicted"/>
<gene>
    <name evidence="1" type="ORF">KIW84_010498</name>
</gene>
<evidence type="ECO:0008006" key="3">
    <source>
        <dbReference type="Google" id="ProtNLM"/>
    </source>
</evidence>
<dbReference type="Gramene" id="Psat01G0049800-T1">
    <property type="protein sequence ID" value="KAI5441059.1"/>
    <property type="gene ID" value="KIW84_010498"/>
</dbReference>
<comment type="caution">
    <text evidence="1">The sequence shown here is derived from an EMBL/GenBank/DDBJ whole genome shotgun (WGS) entry which is preliminary data.</text>
</comment>
<reference evidence="1 2" key="1">
    <citation type="journal article" date="2022" name="Nat. Genet.">
        <title>Improved pea reference genome and pan-genome highlight genomic features and evolutionary characteristics.</title>
        <authorList>
            <person name="Yang T."/>
            <person name="Liu R."/>
            <person name="Luo Y."/>
            <person name="Hu S."/>
            <person name="Wang D."/>
            <person name="Wang C."/>
            <person name="Pandey M.K."/>
            <person name="Ge S."/>
            <person name="Xu Q."/>
            <person name="Li N."/>
            <person name="Li G."/>
            <person name="Huang Y."/>
            <person name="Saxena R.K."/>
            <person name="Ji Y."/>
            <person name="Li M."/>
            <person name="Yan X."/>
            <person name="He Y."/>
            <person name="Liu Y."/>
            <person name="Wang X."/>
            <person name="Xiang C."/>
            <person name="Varshney R.K."/>
            <person name="Ding H."/>
            <person name="Gao S."/>
            <person name="Zong X."/>
        </authorList>
    </citation>
    <scope>NUCLEOTIDE SEQUENCE [LARGE SCALE GENOMIC DNA]</scope>
    <source>
        <strain evidence="1 2">cv. Zhongwan 6</strain>
    </source>
</reference>
<accession>A0A9D4YL30</accession>
<protein>
    <recommendedName>
        <fullName evidence="3">DUF223 domain-containing protein</fullName>
    </recommendedName>
</protein>
<name>A0A9D4YL30_PEA</name>